<dbReference type="PANTHER" id="PTHR36926:SF1">
    <property type="entry name" value="COLICIN V PRODUCTION PROTEIN"/>
    <property type="match status" value="1"/>
</dbReference>
<keyword evidence="3 5" id="KW-1133">Transmembrane helix</keyword>
<keyword evidence="7" id="KW-1185">Reference proteome</keyword>
<feature type="transmembrane region" description="Helical" evidence="5">
    <location>
        <begin position="6"/>
        <end position="24"/>
    </location>
</feature>
<evidence type="ECO:0000313" key="7">
    <source>
        <dbReference type="Proteomes" id="UP000552700"/>
    </source>
</evidence>
<dbReference type="InterPro" id="IPR052719">
    <property type="entry name" value="CvpA-like"/>
</dbReference>
<feature type="transmembrane region" description="Helical" evidence="5">
    <location>
        <begin position="61"/>
        <end position="82"/>
    </location>
</feature>
<protein>
    <submittedName>
        <fullName evidence="6">Membrane protein required for colicin V production</fullName>
    </submittedName>
</protein>
<proteinExistence type="predicted"/>
<dbReference type="Proteomes" id="UP000552700">
    <property type="component" value="Unassembled WGS sequence"/>
</dbReference>
<keyword evidence="4 5" id="KW-0472">Membrane</keyword>
<comment type="caution">
    <text evidence="6">The sequence shown here is derived from an EMBL/GenBank/DDBJ whole genome shotgun (WGS) entry which is preliminary data.</text>
</comment>
<feature type="transmembrane region" description="Helical" evidence="5">
    <location>
        <begin position="103"/>
        <end position="128"/>
    </location>
</feature>
<evidence type="ECO:0000256" key="5">
    <source>
        <dbReference type="SAM" id="Phobius"/>
    </source>
</evidence>
<dbReference type="GO" id="GO:0016020">
    <property type="term" value="C:membrane"/>
    <property type="evidence" value="ECO:0007669"/>
    <property type="project" value="UniProtKB-SubCell"/>
</dbReference>
<evidence type="ECO:0000256" key="2">
    <source>
        <dbReference type="ARBA" id="ARBA00022692"/>
    </source>
</evidence>
<keyword evidence="2 5" id="KW-0812">Transmembrane</keyword>
<dbReference type="RefSeq" id="WP_184076880.1">
    <property type="nucleotide sequence ID" value="NZ_JACIJP010000001.1"/>
</dbReference>
<evidence type="ECO:0000256" key="4">
    <source>
        <dbReference type="ARBA" id="ARBA00023136"/>
    </source>
</evidence>
<accession>A0A841IWS5</accession>
<comment type="subcellular location">
    <subcellularLocation>
        <location evidence="1">Membrane</location>
        <topology evidence="1">Multi-pass membrane protein</topology>
    </subcellularLocation>
</comment>
<feature type="transmembrane region" description="Helical" evidence="5">
    <location>
        <begin position="31"/>
        <end position="49"/>
    </location>
</feature>
<dbReference type="PANTHER" id="PTHR36926">
    <property type="entry name" value="COLICIN V PRODUCTION PROTEIN"/>
    <property type="match status" value="1"/>
</dbReference>
<dbReference type="EMBL" id="JACIJP010000001">
    <property type="protein sequence ID" value="MBB6122602.1"/>
    <property type="molecule type" value="Genomic_DNA"/>
</dbReference>
<dbReference type="InterPro" id="IPR003825">
    <property type="entry name" value="Colicin-V_CvpA"/>
</dbReference>
<dbReference type="GO" id="GO:0009403">
    <property type="term" value="P:toxin biosynthetic process"/>
    <property type="evidence" value="ECO:0007669"/>
    <property type="project" value="InterPro"/>
</dbReference>
<gene>
    <name evidence="6" type="ORF">FHS92_000309</name>
</gene>
<dbReference type="AlphaFoldDB" id="A0A841IWS5"/>
<evidence type="ECO:0000256" key="1">
    <source>
        <dbReference type="ARBA" id="ARBA00004141"/>
    </source>
</evidence>
<name>A0A841IWS5_9SPHN</name>
<organism evidence="6 7">
    <name type="scientific">Sphingobium subterraneum</name>
    <dbReference type="NCBI Taxonomy" id="627688"/>
    <lineage>
        <taxon>Bacteria</taxon>
        <taxon>Pseudomonadati</taxon>
        <taxon>Pseudomonadota</taxon>
        <taxon>Alphaproteobacteria</taxon>
        <taxon>Sphingomonadales</taxon>
        <taxon>Sphingomonadaceae</taxon>
        <taxon>Sphingobium</taxon>
    </lineage>
</organism>
<dbReference type="Pfam" id="PF02674">
    <property type="entry name" value="Colicin_V"/>
    <property type="match status" value="1"/>
</dbReference>
<sequence>MSALDMVMLLVLGGCALFGFSRGFVQEVLSLLAWVLAVFAVRLFLAPVSDLVGTVMGQGNAAAIASFALLFGVAYVGGRLLARRAGNRMRTSVLGPVDRVLGAGFGALKGLIGMTLVFLAFTLAYGTLFGNRDADLPVWMTSARSYPLLRASGDAMSQFVRERNTPDPLAASSVD</sequence>
<evidence type="ECO:0000256" key="3">
    <source>
        <dbReference type="ARBA" id="ARBA00022989"/>
    </source>
</evidence>
<reference evidence="6 7" key="1">
    <citation type="submission" date="2020-08" db="EMBL/GenBank/DDBJ databases">
        <title>Genomic Encyclopedia of Type Strains, Phase IV (KMG-IV): sequencing the most valuable type-strain genomes for metagenomic binning, comparative biology and taxonomic classification.</title>
        <authorList>
            <person name="Goeker M."/>
        </authorList>
    </citation>
    <scope>NUCLEOTIDE SEQUENCE [LARGE SCALE GENOMIC DNA]</scope>
    <source>
        <strain evidence="6 7">DSM 102255</strain>
    </source>
</reference>
<evidence type="ECO:0000313" key="6">
    <source>
        <dbReference type="EMBL" id="MBB6122602.1"/>
    </source>
</evidence>